<dbReference type="Proteomes" id="UP000646911">
    <property type="component" value="Unassembled WGS sequence"/>
</dbReference>
<keyword evidence="5" id="KW-1185">Reference proteome</keyword>
<protein>
    <submittedName>
        <fullName evidence="4">S9 family peptidase</fullName>
    </submittedName>
</protein>
<evidence type="ECO:0000256" key="2">
    <source>
        <dbReference type="SAM" id="SignalP"/>
    </source>
</evidence>
<reference evidence="4 5" key="1">
    <citation type="submission" date="2020-08" db="EMBL/GenBank/DDBJ databases">
        <title>Novel species isolated from subtropical streams in China.</title>
        <authorList>
            <person name="Lu H."/>
        </authorList>
    </citation>
    <scope>NUCLEOTIDE SEQUENCE [LARGE SCALE GENOMIC DNA]</scope>
    <source>
        <strain evidence="4 5">NL8W</strain>
    </source>
</reference>
<organism evidence="4 5">
    <name type="scientific">Undibacterium umbellatum</name>
    <dbReference type="NCBI Taxonomy" id="2762300"/>
    <lineage>
        <taxon>Bacteria</taxon>
        <taxon>Pseudomonadati</taxon>
        <taxon>Pseudomonadota</taxon>
        <taxon>Betaproteobacteria</taxon>
        <taxon>Burkholderiales</taxon>
        <taxon>Oxalobacteraceae</taxon>
        <taxon>Undibacterium</taxon>
    </lineage>
</organism>
<comment type="caution">
    <text evidence="4">The sequence shown here is derived from an EMBL/GenBank/DDBJ whole genome shotgun (WGS) entry which is preliminary data.</text>
</comment>
<accession>A0ABR6Z6F5</accession>
<dbReference type="Pfam" id="PF00326">
    <property type="entry name" value="Peptidase_S9"/>
    <property type="match status" value="1"/>
</dbReference>
<dbReference type="Gene3D" id="2.120.10.30">
    <property type="entry name" value="TolB, C-terminal domain"/>
    <property type="match status" value="1"/>
</dbReference>
<dbReference type="SUPFAM" id="SSF69322">
    <property type="entry name" value="Tricorn protease domain 2"/>
    <property type="match status" value="1"/>
</dbReference>
<dbReference type="Gene3D" id="3.40.50.1820">
    <property type="entry name" value="alpha/beta hydrolase"/>
    <property type="match status" value="1"/>
</dbReference>
<evidence type="ECO:0000259" key="3">
    <source>
        <dbReference type="Pfam" id="PF00326"/>
    </source>
</evidence>
<evidence type="ECO:0000256" key="1">
    <source>
        <dbReference type="ARBA" id="ARBA00022801"/>
    </source>
</evidence>
<dbReference type="InterPro" id="IPR001375">
    <property type="entry name" value="Peptidase_S9_cat"/>
</dbReference>
<keyword evidence="1" id="KW-0378">Hydrolase</keyword>
<feature type="signal peptide" evidence="2">
    <location>
        <begin position="1"/>
        <end position="26"/>
    </location>
</feature>
<dbReference type="SUPFAM" id="SSF53474">
    <property type="entry name" value="alpha/beta-Hydrolases"/>
    <property type="match status" value="1"/>
</dbReference>
<feature type="chain" id="PRO_5046225521" evidence="2">
    <location>
        <begin position="27"/>
        <end position="665"/>
    </location>
</feature>
<keyword evidence="2" id="KW-0732">Signal</keyword>
<dbReference type="PANTHER" id="PTHR42776">
    <property type="entry name" value="SERINE PEPTIDASE S9 FAMILY MEMBER"/>
    <property type="match status" value="1"/>
</dbReference>
<dbReference type="InterPro" id="IPR011042">
    <property type="entry name" value="6-blade_b-propeller_TolB-like"/>
</dbReference>
<sequence length="665" mass="73542">MKKQIFKAVLASMLCAAGAVSLPAYADKSISITDFFKKAQFSGRPVLSPDGQSMAVLVPRNGRFALAVIPLSSRQPKVVAADVDWDIVNPRWVNNQRLVFSLSRGSDVVMEDNDGGGLFAVNSDGSSFRKLVPTMKEARGGNIAYKPYSVLSRVDENSNDLIVVNNQRGRDATLGASDVLRLDTTTGKTKLLTFDNPGKVGGWLLDHNNVIRVAVSNNVDPDNKRIRQTVYYRDGDTSPWKTIHQAYLDEGKEMNPLGFDFDNKTMLVAGRFNGRDKSAVFIWDFAKQTVGEMVADHPDADVADLALDLQRKKLVGVNVEAMMPESIYFDEDYAKLDASLRASFPGQKVVFDWRGKNVIVYVRGDNNVGSAYFYDTEKKALELVYVAKPELEGKKLSAQKVINYAARDGLNIPAYLTLPEGMPAKNLPLVAYIHGGPHARDGYGYDPMTQMLASRGYAVFQPQFRMSTGFGWKHHTAGWKQWGLAMQDDITDGIENLVKQGIVDKNRVCIIGASYGGYATMYGLVKDPDLYKCGINWVGVTDVKMLFTVNWSDMSGPVMDNLGAKMHGDPKTDDAYFQKVSAIENASKIKAPVLMAYGSEDIRVPLIHGEKMRDKLKAQGNTVEWMVFAGEGHGWAKESNRIKWGESVLNFIDKYIGDNSPAAKK</sequence>
<evidence type="ECO:0000313" key="4">
    <source>
        <dbReference type="EMBL" id="MBC3907184.1"/>
    </source>
</evidence>
<evidence type="ECO:0000313" key="5">
    <source>
        <dbReference type="Proteomes" id="UP000646911"/>
    </source>
</evidence>
<dbReference type="RefSeq" id="WP_186952441.1">
    <property type="nucleotide sequence ID" value="NZ_JACOFX010000002.1"/>
</dbReference>
<dbReference type="InterPro" id="IPR029058">
    <property type="entry name" value="AB_hydrolase_fold"/>
</dbReference>
<proteinExistence type="predicted"/>
<gene>
    <name evidence="4" type="ORF">H8L47_06375</name>
</gene>
<feature type="domain" description="Peptidase S9 prolyl oligopeptidase catalytic" evidence="3">
    <location>
        <begin position="448"/>
        <end position="658"/>
    </location>
</feature>
<dbReference type="PANTHER" id="PTHR42776:SF27">
    <property type="entry name" value="DIPEPTIDYL PEPTIDASE FAMILY MEMBER 6"/>
    <property type="match status" value="1"/>
</dbReference>
<name>A0ABR6Z6F5_9BURK</name>
<dbReference type="EMBL" id="JACOFX010000002">
    <property type="protein sequence ID" value="MBC3907184.1"/>
    <property type="molecule type" value="Genomic_DNA"/>
</dbReference>